<proteinExistence type="inferred from homology"/>
<dbReference type="GO" id="GO:0004300">
    <property type="term" value="F:enoyl-CoA hydratase activity"/>
    <property type="evidence" value="ECO:0007669"/>
    <property type="project" value="UniProtKB-EC"/>
</dbReference>
<comment type="similarity">
    <text evidence="1">Belongs to the enoyl-CoA hydratase/isomerase family.</text>
</comment>
<accession>A0A6I4MFZ6</accession>
<sequence>MSDGLPVIHEVAEGVAEVTLNRPEKMNALTPEMICRLADAWDAVQADPLVRVAILTSAGDRAFSAGADLGRLTTLLTRSREPEDEWDERLRAEPKLLNRAMLRRTDMTTPVIAAARGAVVGGGMELLLACDLRVVSEKSVLGLTEVKRGLIPAAGGVARVARQVSAAHAAEILLIGDKIDAAAAYRMGLVNRVVPADQVLKAARELAAAMAENGPLAMRAAKDAMVGSSGASLSEAFGIEDELIKGLLRSKDAREGSKAFMEKRRPEFTGT</sequence>
<comment type="catalytic activity">
    <reaction evidence="3">
        <text>a (3S)-3-hydroxyacyl-CoA = a (2E)-enoyl-CoA + H2O</text>
        <dbReference type="Rhea" id="RHEA:16105"/>
        <dbReference type="ChEBI" id="CHEBI:15377"/>
        <dbReference type="ChEBI" id="CHEBI:57318"/>
        <dbReference type="ChEBI" id="CHEBI:58856"/>
        <dbReference type="EC" id="4.2.1.17"/>
    </reaction>
</comment>
<reference evidence="5" key="1">
    <citation type="submission" date="2019-12" db="EMBL/GenBank/DDBJ databases">
        <title>Actinomadura physcomitrii sp. nov., a novel actinomycete isolated from moss [Physcomitrium sphaericum (Ludw) Fuernr].</title>
        <authorList>
            <person name="Zhuang X."/>
        </authorList>
    </citation>
    <scope>NUCLEOTIDE SEQUENCE [LARGE SCALE GENOMIC DNA]</scope>
    <source>
        <strain evidence="5">LD22</strain>
    </source>
</reference>
<dbReference type="Proteomes" id="UP000462055">
    <property type="component" value="Unassembled WGS sequence"/>
</dbReference>
<dbReference type="EMBL" id="WBMS02000016">
    <property type="protein sequence ID" value="MWA02917.1"/>
    <property type="molecule type" value="Genomic_DNA"/>
</dbReference>
<dbReference type="InterPro" id="IPR014748">
    <property type="entry name" value="Enoyl-CoA_hydra_C"/>
</dbReference>
<dbReference type="EC" id="4.2.1.17" evidence="5"/>
<evidence type="ECO:0000256" key="1">
    <source>
        <dbReference type="ARBA" id="ARBA00005254"/>
    </source>
</evidence>
<evidence type="ECO:0000256" key="4">
    <source>
        <dbReference type="ARBA" id="ARBA00023717"/>
    </source>
</evidence>
<dbReference type="Pfam" id="PF00378">
    <property type="entry name" value="ECH_1"/>
    <property type="match status" value="1"/>
</dbReference>
<keyword evidence="2 5" id="KW-0456">Lyase</keyword>
<dbReference type="PANTHER" id="PTHR11941">
    <property type="entry name" value="ENOYL-COA HYDRATASE-RELATED"/>
    <property type="match status" value="1"/>
</dbReference>
<protein>
    <submittedName>
        <fullName evidence="5">Crotonase/enoyl-CoA hydratase family protein</fullName>
        <ecNumber evidence="5">4.2.1.17</ecNumber>
    </submittedName>
</protein>
<evidence type="ECO:0000256" key="3">
    <source>
        <dbReference type="ARBA" id="ARBA00023709"/>
    </source>
</evidence>
<dbReference type="RefSeq" id="WP_151595542.1">
    <property type="nucleotide sequence ID" value="NZ_WBMS02000016.1"/>
</dbReference>
<comment type="caution">
    <text evidence="5">The sequence shown here is derived from an EMBL/GenBank/DDBJ whole genome shotgun (WGS) entry which is preliminary data.</text>
</comment>
<dbReference type="Gene3D" id="1.10.12.10">
    <property type="entry name" value="Lyase 2-enoyl-coa Hydratase, Chain A, domain 2"/>
    <property type="match status" value="1"/>
</dbReference>
<dbReference type="GO" id="GO:0006635">
    <property type="term" value="P:fatty acid beta-oxidation"/>
    <property type="evidence" value="ECO:0007669"/>
    <property type="project" value="TreeGrafter"/>
</dbReference>
<dbReference type="InterPro" id="IPR029045">
    <property type="entry name" value="ClpP/crotonase-like_dom_sf"/>
</dbReference>
<gene>
    <name evidence="5" type="ORF">F8568_021565</name>
</gene>
<dbReference type="FunFam" id="1.10.12.10:FF:000001">
    <property type="entry name" value="Probable enoyl-CoA hydratase, mitochondrial"/>
    <property type="match status" value="1"/>
</dbReference>
<dbReference type="AlphaFoldDB" id="A0A6I4MFZ6"/>
<keyword evidence="6" id="KW-1185">Reference proteome</keyword>
<evidence type="ECO:0000256" key="2">
    <source>
        <dbReference type="ARBA" id="ARBA00023239"/>
    </source>
</evidence>
<name>A0A6I4MFZ6_9ACTN</name>
<dbReference type="CDD" id="cd06558">
    <property type="entry name" value="crotonase-like"/>
    <property type="match status" value="1"/>
</dbReference>
<evidence type="ECO:0000313" key="5">
    <source>
        <dbReference type="EMBL" id="MWA02917.1"/>
    </source>
</evidence>
<dbReference type="PANTHER" id="PTHR11941:SF54">
    <property type="entry name" value="ENOYL-COA HYDRATASE, MITOCHONDRIAL"/>
    <property type="match status" value="1"/>
</dbReference>
<dbReference type="Gene3D" id="3.90.226.10">
    <property type="entry name" value="2-enoyl-CoA Hydratase, Chain A, domain 1"/>
    <property type="match status" value="1"/>
</dbReference>
<organism evidence="5 6">
    <name type="scientific">Actinomadura physcomitrii</name>
    <dbReference type="NCBI Taxonomy" id="2650748"/>
    <lineage>
        <taxon>Bacteria</taxon>
        <taxon>Bacillati</taxon>
        <taxon>Actinomycetota</taxon>
        <taxon>Actinomycetes</taxon>
        <taxon>Streptosporangiales</taxon>
        <taxon>Thermomonosporaceae</taxon>
        <taxon>Actinomadura</taxon>
    </lineage>
</organism>
<evidence type="ECO:0000313" key="6">
    <source>
        <dbReference type="Proteomes" id="UP000462055"/>
    </source>
</evidence>
<dbReference type="SUPFAM" id="SSF52096">
    <property type="entry name" value="ClpP/crotonase"/>
    <property type="match status" value="1"/>
</dbReference>
<comment type="catalytic activity">
    <reaction evidence="4">
        <text>a 4-saturated-(3S)-3-hydroxyacyl-CoA = a (3E)-enoyl-CoA + H2O</text>
        <dbReference type="Rhea" id="RHEA:20724"/>
        <dbReference type="ChEBI" id="CHEBI:15377"/>
        <dbReference type="ChEBI" id="CHEBI:58521"/>
        <dbReference type="ChEBI" id="CHEBI:137480"/>
        <dbReference type="EC" id="4.2.1.17"/>
    </reaction>
</comment>
<dbReference type="InterPro" id="IPR001753">
    <property type="entry name" value="Enoyl-CoA_hydra/iso"/>
</dbReference>